<name>K0R2B2_THAOC</name>
<evidence type="ECO:0000256" key="2">
    <source>
        <dbReference type="SAM" id="MobiDB-lite"/>
    </source>
</evidence>
<evidence type="ECO:0000256" key="1">
    <source>
        <dbReference type="SAM" id="Coils"/>
    </source>
</evidence>
<feature type="coiled-coil region" evidence="1">
    <location>
        <begin position="34"/>
        <end position="82"/>
    </location>
</feature>
<evidence type="ECO:0000313" key="4">
    <source>
        <dbReference type="Proteomes" id="UP000266841"/>
    </source>
</evidence>
<dbReference type="SUPFAM" id="SSF57997">
    <property type="entry name" value="Tropomyosin"/>
    <property type="match status" value="1"/>
</dbReference>
<dbReference type="OrthoDB" id="6500038at2759"/>
<feature type="region of interest" description="Disordered" evidence="2">
    <location>
        <begin position="1"/>
        <end position="26"/>
    </location>
</feature>
<sequence length="217" mass="24714">MDDDQSDAKRRRVHAPNSRGDVPPRTLDGINAVLEEHARQIETLAAANKVLEGRNAALEERCKALDRKSESLKRSCDKLEVRCISMERSIQVLKKDVNWSYSAPYVPRDYWIEQGHDEEYTNNVDWCIERIKENAQAIRRSKSQNFCCSCLDYGDQLTILHDDALLPHFKELADAIQVSNGIEQICIDNMELGPSALSILCPVMEGRVLDIVMQSLR</sequence>
<comment type="caution">
    <text evidence="3">The sequence shown here is derived from an EMBL/GenBank/DDBJ whole genome shotgun (WGS) entry which is preliminary data.</text>
</comment>
<gene>
    <name evidence="3" type="ORF">THAOC_36100</name>
</gene>
<reference evidence="3 4" key="1">
    <citation type="journal article" date="2012" name="Genome Biol.">
        <title>Genome and low-iron response of an oceanic diatom adapted to chronic iron limitation.</title>
        <authorList>
            <person name="Lommer M."/>
            <person name="Specht M."/>
            <person name="Roy A.S."/>
            <person name="Kraemer L."/>
            <person name="Andreson R."/>
            <person name="Gutowska M.A."/>
            <person name="Wolf J."/>
            <person name="Bergner S.V."/>
            <person name="Schilhabel M.B."/>
            <person name="Klostermeier U.C."/>
            <person name="Beiko R.G."/>
            <person name="Rosenstiel P."/>
            <person name="Hippler M."/>
            <person name="Laroche J."/>
        </authorList>
    </citation>
    <scope>NUCLEOTIDE SEQUENCE [LARGE SCALE GENOMIC DNA]</scope>
    <source>
        <strain evidence="3 4">CCMP1005</strain>
    </source>
</reference>
<dbReference type="AlphaFoldDB" id="K0R2B2"/>
<evidence type="ECO:0000313" key="3">
    <source>
        <dbReference type="EMBL" id="EJK45289.1"/>
    </source>
</evidence>
<feature type="non-terminal residue" evidence="3">
    <location>
        <position position="217"/>
    </location>
</feature>
<proteinExistence type="predicted"/>
<dbReference type="Proteomes" id="UP000266841">
    <property type="component" value="Unassembled WGS sequence"/>
</dbReference>
<dbReference type="EMBL" id="AGNL01048625">
    <property type="protein sequence ID" value="EJK45289.1"/>
    <property type="molecule type" value="Genomic_DNA"/>
</dbReference>
<keyword evidence="4" id="KW-1185">Reference proteome</keyword>
<keyword evidence="1" id="KW-0175">Coiled coil</keyword>
<accession>K0R2B2</accession>
<organism evidence="3 4">
    <name type="scientific">Thalassiosira oceanica</name>
    <name type="common">Marine diatom</name>
    <dbReference type="NCBI Taxonomy" id="159749"/>
    <lineage>
        <taxon>Eukaryota</taxon>
        <taxon>Sar</taxon>
        <taxon>Stramenopiles</taxon>
        <taxon>Ochrophyta</taxon>
        <taxon>Bacillariophyta</taxon>
        <taxon>Coscinodiscophyceae</taxon>
        <taxon>Thalassiosirophycidae</taxon>
        <taxon>Thalassiosirales</taxon>
        <taxon>Thalassiosiraceae</taxon>
        <taxon>Thalassiosira</taxon>
    </lineage>
</organism>
<protein>
    <submittedName>
        <fullName evidence="3">Uncharacterized protein</fullName>
    </submittedName>
</protein>